<dbReference type="AlphaFoldDB" id="A0A411YG51"/>
<dbReference type="EMBL" id="CP036402">
    <property type="protein sequence ID" value="QBI20127.1"/>
    <property type="molecule type" value="Genomic_DNA"/>
</dbReference>
<keyword evidence="2" id="KW-1185">Reference proteome</keyword>
<dbReference type="OrthoDB" id="573854at2"/>
<sequence>MAAMRLTAAISREGDWFVAQCLEVDVASQGQTMEESRDNLAEALALYFEDQEADVGEAPVIMPIDIAV</sequence>
<evidence type="ECO:0000313" key="1">
    <source>
        <dbReference type="EMBL" id="QBI20127.1"/>
    </source>
</evidence>
<protein>
    <submittedName>
        <fullName evidence="1">Type II toxin-antitoxin system HicB family antitoxin</fullName>
    </submittedName>
</protein>
<dbReference type="KEGG" id="erz:ER308_11515"/>
<dbReference type="InterPro" id="IPR035069">
    <property type="entry name" value="TTHA1013/TTHA0281-like"/>
</dbReference>
<accession>A0A411YG51</accession>
<proteinExistence type="predicted"/>
<evidence type="ECO:0000313" key="2">
    <source>
        <dbReference type="Proteomes" id="UP000291469"/>
    </source>
</evidence>
<organism evidence="1 2">
    <name type="scientific">Egibacter rhizosphaerae</name>
    <dbReference type="NCBI Taxonomy" id="1670831"/>
    <lineage>
        <taxon>Bacteria</taxon>
        <taxon>Bacillati</taxon>
        <taxon>Actinomycetota</taxon>
        <taxon>Nitriliruptoria</taxon>
        <taxon>Egibacterales</taxon>
        <taxon>Egibacteraceae</taxon>
        <taxon>Egibacter</taxon>
    </lineage>
</organism>
<dbReference type="Proteomes" id="UP000291469">
    <property type="component" value="Chromosome"/>
</dbReference>
<gene>
    <name evidence="1" type="ORF">ER308_11515</name>
</gene>
<name>A0A411YG51_9ACTN</name>
<dbReference type="Gene3D" id="3.30.160.250">
    <property type="match status" value="1"/>
</dbReference>
<reference evidence="1 2" key="1">
    <citation type="submission" date="2019-01" db="EMBL/GenBank/DDBJ databases">
        <title>Egibacter rhizosphaerae EGI 80759T.</title>
        <authorList>
            <person name="Chen D.-D."/>
            <person name="Tian Y."/>
            <person name="Jiao J.-Y."/>
            <person name="Zhang X.-T."/>
            <person name="Zhang Y.-G."/>
            <person name="Zhang Y."/>
            <person name="Xiao M."/>
            <person name="Shu W.-S."/>
            <person name="Li W.-J."/>
        </authorList>
    </citation>
    <scope>NUCLEOTIDE SEQUENCE [LARGE SCALE GENOMIC DNA]</scope>
    <source>
        <strain evidence="1 2">EGI 80759</strain>
    </source>
</reference>
<dbReference type="SUPFAM" id="SSF143100">
    <property type="entry name" value="TTHA1013/TTHA0281-like"/>
    <property type="match status" value="1"/>
</dbReference>